<name>G8R8U6_OWEHD</name>
<dbReference type="KEGG" id="oho:Oweho_1536"/>
<dbReference type="SUPFAM" id="SSF54782">
    <property type="entry name" value="Porphobilinogen deaminase (hydroxymethylbilane synthase), C-terminal domain"/>
    <property type="match status" value="1"/>
</dbReference>
<dbReference type="Proteomes" id="UP000005631">
    <property type="component" value="Chromosome"/>
</dbReference>
<dbReference type="HOGENOM" id="CLU_019704_1_0_10"/>
<evidence type="ECO:0000256" key="1">
    <source>
        <dbReference type="ARBA" id="ARBA00001916"/>
    </source>
</evidence>
<dbReference type="InterPro" id="IPR022417">
    <property type="entry name" value="Porphobilin_deaminase_N"/>
</dbReference>
<evidence type="ECO:0000256" key="8">
    <source>
        <dbReference type="ARBA" id="ARBA00048169"/>
    </source>
</evidence>
<comment type="cofactor">
    <cofactor evidence="1">
        <name>dipyrromethane</name>
        <dbReference type="ChEBI" id="CHEBI:60342"/>
    </cofactor>
</comment>
<gene>
    <name evidence="12" type="ordered locus">Oweho_1536</name>
</gene>
<dbReference type="Pfam" id="PF03900">
    <property type="entry name" value="Porphobil_deamC"/>
    <property type="match status" value="1"/>
</dbReference>
<organism evidence="12 13">
    <name type="scientific">Owenweeksia hongkongensis (strain DSM 17368 / CIP 108786 / JCM 12287 / NRRL B-23963 / UST20020801)</name>
    <dbReference type="NCBI Taxonomy" id="926562"/>
    <lineage>
        <taxon>Bacteria</taxon>
        <taxon>Pseudomonadati</taxon>
        <taxon>Bacteroidota</taxon>
        <taxon>Flavobacteriia</taxon>
        <taxon>Flavobacteriales</taxon>
        <taxon>Owenweeksiaceae</taxon>
        <taxon>Owenweeksia</taxon>
    </lineage>
</organism>
<comment type="pathway">
    <text evidence="3">Porphyrin-containing compound metabolism; protoporphyrin-IX biosynthesis; coproporphyrinogen-III from 5-aminolevulinate: step 2/4.</text>
</comment>
<reference evidence="12 13" key="1">
    <citation type="journal article" date="2012" name="Stand. Genomic Sci.">
        <title>Genome sequence of the orange-pigmented seawater bacterium Owenweeksia hongkongensis type strain (UST20020801(T)).</title>
        <authorList>
            <person name="Riedel T."/>
            <person name="Held B."/>
            <person name="Nolan M."/>
            <person name="Lucas S."/>
            <person name="Lapidus A."/>
            <person name="Tice H."/>
            <person name="Del Rio T.G."/>
            <person name="Cheng J.F."/>
            <person name="Han C."/>
            <person name="Tapia R."/>
            <person name="Goodwin L.A."/>
            <person name="Pitluck S."/>
            <person name="Liolios K."/>
            <person name="Mavromatis K."/>
            <person name="Pagani I."/>
            <person name="Ivanova N."/>
            <person name="Mikhailova N."/>
            <person name="Pati A."/>
            <person name="Chen A."/>
            <person name="Palaniappan K."/>
            <person name="Rohde M."/>
            <person name="Tindall B.J."/>
            <person name="Detter J.C."/>
            <person name="Goker M."/>
            <person name="Woyke T."/>
            <person name="Bristow J."/>
            <person name="Eisen J.A."/>
            <person name="Markowitz V."/>
            <person name="Hugenholtz P."/>
            <person name="Klenk H.P."/>
            <person name="Kyrpides N.C."/>
        </authorList>
    </citation>
    <scope>NUCLEOTIDE SEQUENCE</scope>
    <source>
        <strain evidence="13">DSM 17368 / JCM 12287 / NRRL B-23963</strain>
    </source>
</reference>
<dbReference type="PIRSF" id="PIRSF001438">
    <property type="entry name" value="4pyrrol_synth_OHMeBilane_synth"/>
    <property type="match status" value="1"/>
</dbReference>
<evidence type="ECO:0000256" key="7">
    <source>
        <dbReference type="ARBA" id="ARBA00023244"/>
    </source>
</evidence>
<dbReference type="InterPro" id="IPR000860">
    <property type="entry name" value="HemC"/>
</dbReference>
<dbReference type="EMBL" id="CP003156">
    <property type="protein sequence ID" value="AEV32526.1"/>
    <property type="molecule type" value="Genomic_DNA"/>
</dbReference>
<feature type="domain" description="Porphobilinogen deaminase C-terminal" evidence="11">
    <location>
        <begin position="223"/>
        <end position="291"/>
    </location>
</feature>
<keyword evidence="13" id="KW-1185">Reference proteome</keyword>
<comment type="subunit">
    <text evidence="5">Monomer.</text>
</comment>
<evidence type="ECO:0000256" key="3">
    <source>
        <dbReference type="ARBA" id="ARBA00004735"/>
    </source>
</evidence>
<dbReference type="eggNOG" id="COG0181">
    <property type="taxonomic scope" value="Bacteria"/>
</dbReference>
<accession>G8R8U6</accession>
<protein>
    <recommendedName>
        <fullName evidence="9">Hydroxymethylbilane synthase</fullName>
        <ecNumber evidence="9">2.5.1.61</ecNumber>
    </recommendedName>
</protein>
<dbReference type="PANTHER" id="PTHR11557:SF0">
    <property type="entry name" value="PORPHOBILINOGEN DEAMINASE"/>
    <property type="match status" value="1"/>
</dbReference>
<keyword evidence="7" id="KW-0627">Porphyrin biosynthesis</keyword>
<dbReference type="EC" id="2.5.1.61" evidence="9"/>
<evidence type="ECO:0000256" key="9">
    <source>
        <dbReference type="NCBIfam" id="TIGR00212"/>
    </source>
</evidence>
<dbReference type="RefSeq" id="WP_014201882.1">
    <property type="nucleotide sequence ID" value="NC_016599.1"/>
</dbReference>
<dbReference type="PROSITE" id="PS00533">
    <property type="entry name" value="PORPHOBILINOGEN_DEAM"/>
    <property type="match status" value="1"/>
</dbReference>
<dbReference type="GO" id="GO:0005737">
    <property type="term" value="C:cytoplasm"/>
    <property type="evidence" value="ECO:0007669"/>
    <property type="project" value="UniProtKB-UniRule"/>
</dbReference>
<dbReference type="GO" id="GO:0004418">
    <property type="term" value="F:hydroxymethylbilane synthase activity"/>
    <property type="evidence" value="ECO:0007669"/>
    <property type="project" value="UniProtKB-UniRule"/>
</dbReference>
<dbReference type="CDD" id="cd13647">
    <property type="entry name" value="PBP2_PBGD_2"/>
    <property type="match status" value="1"/>
</dbReference>
<evidence type="ECO:0000256" key="4">
    <source>
        <dbReference type="ARBA" id="ARBA00005638"/>
    </source>
</evidence>
<evidence type="ECO:0000313" key="13">
    <source>
        <dbReference type="Proteomes" id="UP000005631"/>
    </source>
</evidence>
<sequence length="305" mass="33623">MITNNLRIGTRDSKLAVWQAETVQRLLKNAGINSELVMVKSPADIDLITPLHQFGGVGIFTKILDDALFKNEIDIAVHSLKDYPTQSPEGLTIAAVLERGPSQDILVHKGDLSFLNNEKEGLIATGSIRRIAQWKSKFPKHQTTNLRGNVQTRLQKLADNNWNGAIFAKAGLERIDLLPEHFEVLDWMIPAPAQGTIGVGCRNEDQEIVDVLKTINHRETEIRATVERQFLRTVEGGCSAPVGAFSTIEGDKIHLTAGVFELDGSNKVVVNKTFKMEDYKNAGQLAAKEVLANGGKEIMQNIDHA</sequence>
<dbReference type="STRING" id="926562.Oweho_1536"/>
<dbReference type="InterPro" id="IPR022419">
    <property type="entry name" value="Porphobilin_deaminase_cofac_BS"/>
</dbReference>
<dbReference type="Gene3D" id="3.30.160.40">
    <property type="entry name" value="Porphobilinogen deaminase, C-terminal domain"/>
    <property type="match status" value="1"/>
</dbReference>
<dbReference type="AlphaFoldDB" id="G8R8U6"/>
<proteinExistence type="inferred from homology"/>
<evidence type="ECO:0000259" key="10">
    <source>
        <dbReference type="Pfam" id="PF01379"/>
    </source>
</evidence>
<dbReference type="PRINTS" id="PR00151">
    <property type="entry name" value="PORPHBDMNASE"/>
</dbReference>
<comment type="similarity">
    <text evidence="4">Belongs to the HMBS family.</text>
</comment>
<dbReference type="Pfam" id="PF01379">
    <property type="entry name" value="Porphobil_deam"/>
    <property type="match status" value="1"/>
</dbReference>
<evidence type="ECO:0000256" key="6">
    <source>
        <dbReference type="ARBA" id="ARBA00022679"/>
    </source>
</evidence>
<dbReference type="GO" id="GO:0006783">
    <property type="term" value="P:heme biosynthetic process"/>
    <property type="evidence" value="ECO:0007669"/>
    <property type="project" value="TreeGrafter"/>
</dbReference>
<feature type="domain" description="Porphobilinogen deaminase N-terminal" evidence="10">
    <location>
        <begin position="6"/>
        <end position="209"/>
    </location>
</feature>
<evidence type="ECO:0000256" key="2">
    <source>
        <dbReference type="ARBA" id="ARBA00002869"/>
    </source>
</evidence>
<dbReference type="Gene3D" id="3.40.190.10">
    <property type="entry name" value="Periplasmic binding protein-like II"/>
    <property type="match status" value="2"/>
</dbReference>
<evidence type="ECO:0000256" key="5">
    <source>
        <dbReference type="ARBA" id="ARBA00011245"/>
    </source>
</evidence>
<evidence type="ECO:0000313" key="12">
    <source>
        <dbReference type="EMBL" id="AEV32526.1"/>
    </source>
</evidence>
<dbReference type="PATRIC" id="fig|926562.3.peg.1538"/>
<keyword evidence="6" id="KW-0808">Transferase</keyword>
<comment type="function">
    <text evidence="2">Tetrapolymerization of the monopyrrole PBG into the hydroxymethylbilane pre-uroporphyrinogen in several discrete steps.</text>
</comment>
<dbReference type="InterPro" id="IPR036803">
    <property type="entry name" value="Porphobilinogen_deaminase_C_sf"/>
</dbReference>
<dbReference type="InterPro" id="IPR022418">
    <property type="entry name" value="Porphobilinogen_deaminase_C"/>
</dbReference>
<comment type="catalytic activity">
    <reaction evidence="8">
        <text>4 porphobilinogen + H2O = hydroxymethylbilane + 4 NH4(+)</text>
        <dbReference type="Rhea" id="RHEA:13185"/>
        <dbReference type="ChEBI" id="CHEBI:15377"/>
        <dbReference type="ChEBI" id="CHEBI:28938"/>
        <dbReference type="ChEBI" id="CHEBI:57845"/>
        <dbReference type="ChEBI" id="CHEBI:58126"/>
        <dbReference type="EC" id="2.5.1.61"/>
    </reaction>
</comment>
<dbReference type="PANTHER" id="PTHR11557">
    <property type="entry name" value="PORPHOBILINOGEN DEAMINASE"/>
    <property type="match status" value="1"/>
</dbReference>
<dbReference type="NCBIfam" id="TIGR00212">
    <property type="entry name" value="hemC"/>
    <property type="match status" value="1"/>
</dbReference>
<evidence type="ECO:0000259" key="11">
    <source>
        <dbReference type="Pfam" id="PF03900"/>
    </source>
</evidence>
<dbReference type="SUPFAM" id="SSF53850">
    <property type="entry name" value="Periplasmic binding protein-like II"/>
    <property type="match status" value="1"/>
</dbReference>